<accession>A0A914QKK1</accession>
<evidence type="ECO:0000313" key="1">
    <source>
        <dbReference type="Proteomes" id="UP000887578"/>
    </source>
</evidence>
<name>A0A914QKK1_9BILA</name>
<proteinExistence type="predicted"/>
<evidence type="ECO:0000313" key="2">
    <source>
        <dbReference type="WBParaSite" id="PDA_v2.g4059.t1"/>
    </source>
</evidence>
<keyword evidence="1" id="KW-1185">Reference proteome</keyword>
<reference evidence="2" key="1">
    <citation type="submission" date="2022-11" db="UniProtKB">
        <authorList>
            <consortium name="WormBaseParasite"/>
        </authorList>
    </citation>
    <scope>IDENTIFICATION</scope>
</reference>
<dbReference type="AlphaFoldDB" id="A0A914QKK1"/>
<protein>
    <submittedName>
        <fullName evidence="2">Uncharacterized protein</fullName>
    </submittedName>
</protein>
<dbReference type="WBParaSite" id="PDA_v2.g4059.t1">
    <property type="protein sequence ID" value="PDA_v2.g4059.t1"/>
    <property type="gene ID" value="PDA_v2.g4059"/>
</dbReference>
<dbReference type="Proteomes" id="UP000887578">
    <property type="component" value="Unplaced"/>
</dbReference>
<sequence>MLVSKEFYDRCPPSYQKVLDDFQPKLSIYHSSGSLQDKATFAQEVQAAILKFSSCYFTPIELFEHYIELAK</sequence>
<organism evidence="1 2">
    <name type="scientific">Panagrolaimus davidi</name>
    <dbReference type="NCBI Taxonomy" id="227884"/>
    <lineage>
        <taxon>Eukaryota</taxon>
        <taxon>Metazoa</taxon>
        <taxon>Ecdysozoa</taxon>
        <taxon>Nematoda</taxon>
        <taxon>Chromadorea</taxon>
        <taxon>Rhabditida</taxon>
        <taxon>Tylenchina</taxon>
        <taxon>Panagrolaimomorpha</taxon>
        <taxon>Panagrolaimoidea</taxon>
        <taxon>Panagrolaimidae</taxon>
        <taxon>Panagrolaimus</taxon>
    </lineage>
</organism>